<dbReference type="Proteomes" id="UP001256827">
    <property type="component" value="Chromosome"/>
</dbReference>
<reference evidence="6 7" key="1">
    <citation type="submission" date="2023-09" db="EMBL/GenBank/DDBJ databases">
        <title>Complete Genome and Methylome dissection of Bacillus brevis NEB573 original source of BbsI restriction endonuclease.</title>
        <authorList>
            <person name="Fomenkov A."/>
            <person name="Roberts R.D."/>
        </authorList>
    </citation>
    <scope>NUCLEOTIDE SEQUENCE [LARGE SCALE GENOMIC DNA]</scope>
    <source>
        <strain evidence="6 7">NEB573</strain>
    </source>
</reference>
<keyword evidence="3" id="KW-0238">DNA-binding</keyword>
<keyword evidence="2" id="KW-0805">Transcription regulation</keyword>
<dbReference type="CDD" id="cd05466">
    <property type="entry name" value="PBP2_LTTR_substrate"/>
    <property type="match status" value="1"/>
</dbReference>
<evidence type="ECO:0000256" key="4">
    <source>
        <dbReference type="ARBA" id="ARBA00023163"/>
    </source>
</evidence>
<dbReference type="Gene3D" id="1.10.10.10">
    <property type="entry name" value="Winged helix-like DNA-binding domain superfamily/Winged helix DNA-binding domain"/>
    <property type="match status" value="1"/>
</dbReference>
<feature type="domain" description="HTH lysR-type" evidence="5">
    <location>
        <begin position="1"/>
        <end position="58"/>
    </location>
</feature>
<keyword evidence="4" id="KW-0804">Transcription</keyword>
<organism evidence="6 7">
    <name type="scientific">Brevibacillus brevis</name>
    <name type="common">Bacillus brevis</name>
    <dbReference type="NCBI Taxonomy" id="1393"/>
    <lineage>
        <taxon>Bacteria</taxon>
        <taxon>Bacillati</taxon>
        <taxon>Bacillota</taxon>
        <taxon>Bacilli</taxon>
        <taxon>Bacillales</taxon>
        <taxon>Paenibacillaceae</taxon>
        <taxon>Brevibacillus</taxon>
    </lineage>
</organism>
<dbReference type="InterPro" id="IPR000847">
    <property type="entry name" value="LysR_HTH_N"/>
</dbReference>
<dbReference type="EMBL" id="CP134050">
    <property type="protein sequence ID" value="WNC17590.1"/>
    <property type="molecule type" value="Genomic_DNA"/>
</dbReference>
<comment type="similarity">
    <text evidence="1">Belongs to the LysR transcriptional regulatory family.</text>
</comment>
<dbReference type="Pfam" id="PF00126">
    <property type="entry name" value="HTH_1"/>
    <property type="match status" value="1"/>
</dbReference>
<dbReference type="InterPro" id="IPR005119">
    <property type="entry name" value="LysR_subst-bd"/>
</dbReference>
<keyword evidence="7" id="KW-1185">Reference proteome</keyword>
<dbReference type="InterPro" id="IPR050950">
    <property type="entry name" value="HTH-type_LysR_regulators"/>
</dbReference>
<dbReference type="InterPro" id="IPR036388">
    <property type="entry name" value="WH-like_DNA-bd_sf"/>
</dbReference>
<sequence length="295" mass="33442">MELLQLHYFRTVAKWQHMTKAAQELRIAQPALSKTIARLEEDIGVPLFDRERGRIRLNTFGKAYLERVEKALNLLEEGQRVVSELAGLEQGSVHLAVSTLDILAEPLGKFLALHPSVHFQITQANSEEMASLMESGEVDVCFSHLPLKHPDVYVKTVLKEEIYVAVPSSHRFARQSSIRLADVAEDPFIGYKEDFPTQKLYDPFFQRAGFTPNFACRVDDPASILKLVRAGLGVALFGCVSKEADPKLVLLPITEPVCQRHFQMIWHKKRYLSQAARNFCEFVVEYFAENGAVNR</sequence>
<dbReference type="RefSeq" id="WP_310774016.1">
    <property type="nucleotide sequence ID" value="NZ_CP134050.1"/>
</dbReference>
<evidence type="ECO:0000313" key="6">
    <source>
        <dbReference type="EMBL" id="WNC17590.1"/>
    </source>
</evidence>
<dbReference type="SUPFAM" id="SSF46785">
    <property type="entry name" value="Winged helix' DNA-binding domain"/>
    <property type="match status" value="1"/>
</dbReference>
<dbReference type="PRINTS" id="PR00039">
    <property type="entry name" value="HTHLYSR"/>
</dbReference>
<dbReference type="SUPFAM" id="SSF53850">
    <property type="entry name" value="Periplasmic binding protein-like II"/>
    <property type="match status" value="1"/>
</dbReference>
<evidence type="ECO:0000256" key="2">
    <source>
        <dbReference type="ARBA" id="ARBA00023015"/>
    </source>
</evidence>
<dbReference type="Pfam" id="PF03466">
    <property type="entry name" value="LysR_substrate"/>
    <property type="match status" value="1"/>
</dbReference>
<dbReference type="PANTHER" id="PTHR30419">
    <property type="entry name" value="HTH-TYPE TRANSCRIPTIONAL REGULATOR YBHD"/>
    <property type="match status" value="1"/>
</dbReference>
<evidence type="ECO:0000259" key="5">
    <source>
        <dbReference type="PROSITE" id="PS50931"/>
    </source>
</evidence>
<dbReference type="PANTHER" id="PTHR30419:SF28">
    <property type="entry name" value="HTH-TYPE TRANSCRIPTIONAL REGULATOR BSDA"/>
    <property type="match status" value="1"/>
</dbReference>
<evidence type="ECO:0000313" key="7">
    <source>
        <dbReference type="Proteomes" id="UP001256827"/>
    </source>
</evidence>
<dbReference type="Gene3D" id="3.40.190.290">
    <property type="match status" value="1"/>
</dbReference>
<protein>
    <submittedName>
        <fullName evidence="6">LysR family transcriptional regulator</fullName>
    </submittedName>
</protein>
<evidence type="ECO:0000256" key="3">
    <source>
        <dbReference type="ARBA" id="ARBA00023125"/>
    </source>
</evidence>
<dbReference type="InterPro" id="IPR036390">
    <property type="entry name" value="WH_DNA-bd_sf"/>
</dbReference>
<accession>A0ABY9TBW0</accession>
<name>A0ABY9TBW0_BREBE</name>
<proteinExistence type="inferred from homology"/>
<gene>
    <name evidence="6" type="ORF">RGB73_15200</name>
</gene>
<dbReference type="PROSITE" id="PS50931">
    <property type="entry name" value="HTH_LYSR"/>
    <property type="match status" value="1"/>
</dbReference>
<evidence type="ECO:0000256" key="1">
    <source>
        <dbReference type="ARBA" id="ARBA00009437"/>
    </source>
</evidence>